<dbReference type="AlphaFoldDB" id="A0A1E5T5Z3"/>
<evidence type="ECO:0000259" key="1">
    <source>
        <dbReference type="Pfam" id="PF00534"/>
    </source>
</evidence>
<dbReference type="SUPFAM" id="SSF53756">
    <property type="entry name" value="UDP-Glycosyltransferase/glycogen phosphorylase"/>
    <property type="match status" value="1"/>
</dbReference>
<comment type="caution">
    <text evidence="2">The sequence shown here is derived from an EMBL/GenBank/DDBJ whole genome shotgun (WGS) entry which is preliminary data.</text>
</comment>
<protein>
    <recommendedName>
        <fullName evidence="1">Glycosyl transferase family 1 domain-containing protein</fullName>
    </recommendedName>
</protein>
<dbReference type="EMBL" id="MDGQ01000003">
    <property type="protein sequence ID" value="OEK06780.1"/>
    <property type="molecule type" value="Genomic_DNA"/>
</dbReference>
<dbReference type="OrthoDB" id="596635at2"/>
<dbReference type="RefSeq" id="WP_069834092.1">
    <property type="nucleotide sequence ID" value="NZ_MDGQ01000003.1"/>
</dbReference>
<dbReference type="Pfam" id="PF00534">
    <property type="entry name" value="Glycos_transf_1"/>
    <property type="match status" value="1"/>
</dbReference>
<keyword evidence="3" id="KW-1185">Reference proteome</keyword>
<reference evidence="2 3" key="1">
    <citation type="submission" date="2016-08" db="EMBL/GenBank/DDBJ databases">
        <title>Draft genome of Fabibacter sp. strain SK-8.</title>
        <authorList>
            <person name="Wong S.-K."/>
            <person name="Hamasaki K."/>
            <person name="Yoshizawa S."/>
        </authorList>
    </citation>
    <scope>NUCLEOTIDE SEQUENCE [LARGE SCALE GENOMIC DNA]</scope>
    <source>
        <strain evidence="2 3">SK-8</strain>
    </source>
</reference>
<organism evidence="2 3">
    <name type="scientific">Roseivirga misakiensis</name>
    <dbReference type="NCBI Taxonomy" id="1563681"/>
    <lineage>
        <taxon>Bacteria</taxon>
        <taxon>Pseudomonadati</taxon>
        <taxon>Bacteroidota</taxon>
        <taxon>Cytophagia</taxon>
        <taxon>Cytophagales</taxon>
        <taxon>Roseivirgaceae</taxon>
        <taxon>Roseivirga</taxon>
    </lineage>
</organism>
<dbReference type="PANTHER" id="PTHR12526">
    <property type="entry name" value="GLYCOSYLTRANSFERASE"/>
    <property type="match status" value="1"/>
</dbReference>
<evidence type="ECO:0000313" key="2">
    <source>
        <dbReference type="EMBL" id="OEK06780.1"/>
    </source>
</evidence>
<name>A0A1E5T5Z3_9BACT</name>
<dbReference type="GO" id="GO:0016757">
    <property type="term" value="F:glycosyltransferase activity"/>
    <property type="evidence" value="ECO:0007669"/>
    <property type="project" value="InterPro"/>
</dbReference>
<evidence type="ECO:0000313" key="3">
    <source>
        <dbReference type="Proteomes" id="UP000095552"/>
    </source>
</evidence>
<feature type="domain" description="Glycosyl transferase family 1" evidence="1">
    <location>
        <begin position="240"/>
        <end position="401"/>
    </location>
</feature>
<dbReference type="Gene3D" id="3.40.50.2000">
    <property type="entry name" value="Glycogen Phosphorylase B"/>
    <property type="match status" value="1"/>
</dbReference>
<dbReference type="InterPro" id="IPR001296">
    <property type="entry name" value="Glyco_trans_1"/>
</dbReference>
<dbReference type="Proteomes" id="UP000095552">
    <property type="component" value="Unassembled WGS sequence"/>
</dbReference>
<gene>
    <name evidence="2" type="ORF">BFP71_03720</name>
</gene>
<accession>A0A1E5T5Z3</accession>
<proteinExistence type="predicted"/>
<sequence length="427" mass="47486">MRNVLILSSPNPTRSAGIVALDIKKALESKNDFKVEVIVKDTYDSETPGVKSFYSKLYGLNKRVQNKIKRELGVANSIKTDPDYYVLTPDASKLSLKTKKILKLGSFQPDIIVATFIYNFISFRHLYELQQKTGALVILYMMDMAAVTGGCHFAWNCDGYLKACGKCPAYYSDTGNDLSRVNWEFKKKYIDQMNIALVAGSDGLDQQTHQSSLFKAVPKSKLLLPIDDDVFRKKDHGVARKALGLPEEKKLILFGAVSTWEKRKGLKELVDCLHKLKAMLTKDSPEVELLVAGKSQEDFLNSLPFKCHALGFMNHQGLSQAYNAADVLVSPSIEDSGPMMINQSLMTGTPVVSFNIGVGPDLIENGSTGYMADLPNTDQMAEGIFRILHKSEAEYAQMSEACNKMASEKTNMNIFLKNFKELLSALE</sequence>
<dbReference type="STRING" id="1563681.BFP71_03720"/>
<dbReference type="PANTHER" id="PTHR12526:SF637">
    <property type="entry name" value="GLYCOSYLTRANSFERASE EPSF-RELATED"/>
    <property type="match status" value="1"/>
</dbReference>